<dbReference type="Pfam" id="PF01656">
    <property type="entry name" value="CbiA"/>
    <property type="match status" value="1"/>
</dbReference>
<reference evidence="2 3" key="1">
    <citation type="submission" date="2021-04" db="EMBL/GenBank/DDBJ databases">
        <authorList>
            <person name="Pira H."/>
            <person name="Risdian C."/>
            <person name="Wink J."/>
        </authorList>
    </citation>
    <scope>NUCLEOTIDE SEQUENCE [LARGE SCALE GENOMIC DNA]</scope>
    <source>
        <strain evidence="2 3">WH53</strain>
    </source>
</reference>
<dbReference type="Gene3D" id="3.40.50.300">
    <property type="entry name" value="P-loop containing nucleotide triphosphate hydrolases"/>
    <property type="match status" value="1"/>
</dbReference>
<dbReference type="InterPro" id="IPR050678">
    <property type="entry name" value="DNA_Partitioning_ATPase"/>
</dbReference>
<sequence>MIILIGGLKGGPGKSTIAQNLAVGCALQGLSVLLVDADPQGTSAKWAERRNELIDNGEQLPPVFCEQQTGNIRRDLLDRRSRYDMVIVDSGGWDSRAFRTALTAADIFYMPFQVSRADLETLPALCEMIIDAKDSFNPDLISKAIISRAPNIPGNDELKEAKTLLNDLSEYMLLSNVVIKELKHYRTALNEGRSVLELPKTNAKAAIQLLIQEIAEHDQTDRHRTEDQAAEQAEA</sequence>
<dbReference type="InterPro" id="IPR027417">
    <property type="entry name" value="P-loop_NTPase"/>
</dbReference>
<organism evidence="2 3">
    <name type="scientific">Zooshikella harenae</name>
    <dbReference type="NCBI Taxonomy" id="2827238"/>
    <lineage>
        <taxon>Bacteria</taxon>
        <taxon>Pseudomonadati</taxon>
        <taxon>Pseudomonadota</taxon>
        <taxon>Gammaproteobacteria</taxon>
        <taxon>Oceanospirillales</taxon>
        <taxon>Zooshikellaceae</taxon>
        <taxon>Zooshikella</taxon>
    </lineage>
</organism>
<dbReference type="PANTHER" id="PTHR13696:SF96">
    <property type="entry name" value="COBQ_COBB_MIND_PARA NUCLEOTIDE BINDING DOMAIN-CONTAINING PROTEIN"/>
    <property type="match status" value="1"/>
</dbReference>
<dbReference type="EMBL" id="JAGSOY010000246">
    <property type="protein sequence ID" value="MBU2714377.1"/>
    <property type="molecule type" value="Genomic_DNA"/>
</dbReference>
<dbReference type="RefSeq" id="WP_215822630.1">
    <property type="nucleotide sequence ID" value="NZ_JAGSOY010000246.1"/>
</dbReference>
<evidence type="ECO:0000259" key="1">
    <source>
        <dbReference type="Pfam" id="PF01656"/>
    </source>
</evidence>
<feature type="domain" description="CobQ/CobB/MinD/ParA nucleotide binding" evidence="1">
    <location>
        <begin position="3"/>
        <end position="194"/>
    </location>
</feature>
<name>A0ABS5ZK26_9GAMM</name>
<dbReference type="Proteomes" id="UP000690515">
    <property type="component" value="Unassembled WGS sequence"/>
</dbReference>
<proteinExistence type="predicted"/>
<dbReference type="PIRSF" id="PIRSF009320">
    <property type="entry name" value="Nuc_binding_HP_1000"/>
    <property type="match status" value="1"/>
</dbReference>
<dbReference type="PANTHER" id="PTHR13696">
    <property type="entry name" value="P-LOOP CONTAINING NUCLEOSIDE TRIPHOSPHATE HYDROLASE"/>
    <property type="match status" value="1"/>
</dbReference>
<accession>A0ABS5ZK26</accession>
<protein>
    <submittedName>
        <fullName evidence="2">AAA family ATPase</fullName>
    </submittedName>
</protein>
<dbReference type="SUPFAM" id="SSF52540">
    <property type="entry name" value="P-loop containing nucleoside triphosphate hydrolases"/>
    <property type="match status" value="1"/>
</dbReference>
<comment type="caution">
    <text evidence="2">The sequence shown here is derived from an EMBL/GenBank/DDBJ whole genome shotgun (WGS) entry which is preliminary data.</text>
</comment>
<dbReference type="CDD" id="cd02042">
    <property type="entry name" value="ParAB_family"/>
    <property type="match status" value="1"/>
</dbReference>
<keyword evidence="3" id="KW-1185">Reference proteome</keyword>
<gene>
    <name evidence="2" type="ORF">KCG35_25335</name>
</gene>
<dbReference type="InterPro" id="IPR002586">
    <property type="entry name" value="CobQ/CobB/MinD/ParA_Nub-bd_dom"/>
</dbReference>
<evidence type="ECO:0000313" key="2">
    <source>
        <dbReference type="EMBL" id="MBU2714377.1"/>
    </source>
</evidence>
<evidence type="ECO:0000313" key="3">
    <source>
        <dbReference type="Proteomes" id="UP000690515"/>
    </source>
</evidence>